<evidence type="ECO:0000256" key="1">
    <source>
        <dbReference type="SAM" id="MobiDB-lite"/>
    </source>
</evidence>
<proteinExistence type="predicted"/>
<evidence type="ECO:0000313" key="3">
    <source>
        <dbReference type="EMBL" id="OWZ18872.1"/>
    </source>
</evidence>
<feature type="compositionally biased region" description="Low complexity" evidence="1">
    <location>
        <begin position="110"/>
        <end position="121"/>
    </location>
</feature>
<accession>A0A225WMP5</accession>
<dbReference type="AlphaFoldDB" id="A0A225WMP5"/>
<dbReference type="Pfam" id="PF24626">
    <property type="entry name" value="SH3_Tf2-1"/>
    <property type="match status" value="1"/>
</dbReference>
<organism evidence="3 4">
    <name type="scientific">Phytophthora megakarya</name>
    <dbReference type="NCBI Taxonomy" id="4795"/>
    <lineage>
        <taxon>Eukaryota</taxon>
        <taxon>Sar</taxon>
        <taxon>Stramenopiles</taxon>
        <taxon>Oomycota</taxon>
        <taxon>Peronosporomycetes</taxon>
        <taxon>Peronosporales</taxon>
        <taxon>Peronosporaceae</taxon>
        <taxon>Phytophthora</taxon>
    </lineage>
</organism>
<keyword evidence="4" id="KW-1185">Reference proteome</keyword>
<evidence type="ECO:0000259" key="2">
    <source>
        <dbReference type="Pfam" id="PF24626"/>
    </source>
</evidence>
<dbReference type="OrthoDB" id="116372at2759"/>
<gene>
    <name evidence="3" type="ORF">PHMEG_0006967</name>
</gene>
<dbReference type="STRING" id="4795.A0A225WMP5"/>
<feature type="domain" description="Tf2-1-like SH3-like" evidence="2">
    <location>
        <begin position="7"/>
        <end position="71"/>
    </location>
</feature>
<dbReference type="InterPro" id="IPR056924">
    <property type="entry name" value="SH3_Tf2-1"/>
</dbReference>
<comment type="caution">
    <text evidence="3">The sequence shown here is derived from an EMBL/GenBank/DDBJ whole genome shotgun (WGS) entry which is preliminary data.</text>
</comment>
<dbReference type="EMBL" id="NBNE01000524">
    <property type="protein sequence ID" value="OWZ18872.1"/>
    <property type="molecule type" value="Genomic_DNA"/>
</dbReference>
<feature type="region of interest" description="Disordered" evidence="1">
    <location>
        <begin position="83"/>
        <end position="153"/>
    </location>
</feature>
<name>A0A225WMP5_9STRA</name>
<evidence type="ECO:0000313" key="4">
    <source>
        <dbReference type="Proteomes" id="UP000198211"/>
    </source>
</evidence>
<sequence>MERFAVGDHVLLSTAGIQPALVTNLGANKLAPRFIGPFKILKVLGDAYTLQLLTVLRLHPTFYVGRLRRYHPAVIPSAAETPTVLPPATLDAPAPRAEAPAPHPARDGNPPSHSPAASTAPLRAVDPAQPPPPYTDPTTRFQRDGPAPLVDGTGRTRHIVEATLGHDDHRAALQHAHTGRVVRDGPIPTHRQYLVHWLGPMPDS</sequence>
<protein>
    <recommendedName>
        <fullName evidence="2">Tf2-1-like SH3-like domain-containing protein</fullName>
    </recommendedName>
</protein>
<reference evidence="4" key="1">
    <citation type="submission" date="2017-03" db="EMBL/GenBank/DDBJ databases">
        <title>Phytopthora megakarya and P. palmivora, two closely related causual agents of cacao black pod achieved similar genome size and gene model numbers by different mechanisms.</title>
        <authorList>
            <person name="Ali S."/>
            <person name="Shao J."/>
            <person name="Larry D.J."/>
            <person name="Kronmiller B."/>
            <person name="Shen D."/>
            <person name="Strem M.D."/>
            <person name="Melnick R.L."/>
            <person name="Guiltinan M.J."/>
            <person name="Tyler B.M."/>
            <person name="Meinhardt L.W."/>
            <person name="Bailey B.A."/>
        </authorList>
    </citation>
    <scope>NUCLEOTIDE SEQUENCE [LARGE SCALE GENOMIC DNA]</scope>
    <source>
        <strain evidence="4">zdho120</strain>
    </source>
</reference>
<dbReference type="Proteomes" id="UP000198211">
    <property type="component" value="Unassembled WGS sequence"/>
</dbReference>